<sequence>MAHCSDKSETVPINHQQDVRQFDYRKKHTSHHPNDVKKNHKKNKTKTKKSYSVANVFATSNKPTRRQRREGHERDNFDTTTIKVLNDQMSEVGSKIAKDAVETFDEILESHLENLMSIKEKDSRFKQMVSEAISIIVTPLISRNGDLKSPSYPSDSRTSSDANTTITSNSNTDAIYNVKKYKQIIDAEQKNLRDCWKQWEDIHDEYLTLGIEVFGPESFDEPAVCQRNGFKSEMELLDLQHRSKIIELENEIEKLGSHVLQKMKKSEKDLDLFMKREKNKVLASLVSSL</sequence>
<feature type="region of interest" description="Disordered" evidence="1">
    <location>
        <begin position="1"/>
        <end position="49"/>
    </location>
</feature>
<comment type="caution">
    <text evidence="2">The sequence shown here is derived from an EMBL/GenBank/DDBJ whole genome shotgun (WGS) entry which is preliminary data.</text>
</comment>
<accession>A0A2S4Q133</accession>
<evidence type="ECO:0000313" key="2">
    <source>
        <dbReference type="EMBL" id="POS87995.1"/>
    </source>
</evidence>
<evidence type="ECO:0000256" key="1">
    <source>
        <dbReference type="SAM" id="MobiDB-lite"/>
    </source>
</evidence>
<feature type="compositionally biased region" description="Basic residues" evidence="1">
    <location>
        <begin position="38"/>
        <end position="49"/>
    </location>
</feature>
<proteinExistence type="predicted"/>
<keyword evidence="3" id="KW-1185">Reference proteome</keyword>
<dbReference type="OrthoDB" id="5341143at2759"/>
<dbReference type="Proteomes" id="UP000237438">
    <property type="component" value="Unassembled WGS sequence"/>
</dbReference>
<feature type="region of interest" description="Disordered" evidence="1">
    <location>
        <begin position="146"/>
        <end position="169"/>
    </location>
</feature>
<dbReference type="AlphaFoldDB" id="A0A2S4Q133"/>
<feature type="compositionally biased region" description="Low complexity" evidence="1">
    <location>
        <begin position="149"/>
        <end position="161"/>
    </location>
</feature>
<evidence type="ECO:0000313" key="3">
    <source>
        <dbReference type="Proteomes" id="UP000237438"/>
    </source>
</evidence>
<reference evidence="2 3" key="1">
    <citation type="submission" date="2017-10" db="EMBL/GenBank/DDBJ databases">
        <title>Development of genomic resources for the powdery mildew, Erysiphe pulchra.</title>
        <authorList>
            <person name="Wadl P.A."/>
            <person name="Mack B.M."/>
            <person name="Moore G."/>
            <person name="Beltz S.B."/>
        </authorList>
    </citation>
    <scope>NUCLEOTIDE SEQUENCE [LARGE SCALE GENOMIC DNA]</scope>
    <source>
        <strain evidence="2">Cflorida</strain>
    </source>
</reference>
<protein>
    <submittedName>
        <fullName evidence="2">Uncharacterized protein</fullName>
    </submittedName>
</protein>
<dbReference type="EMBL" id="PEDP01000045">
    <property type="protein sequence ID" value="POS87995.1"/>
    <property type="molecule type" value="Genomic_DNA"/>
</dbReference>
<organism evidence="2 3">
    <name type="scientific">Erysiphe pulchra</name>
    <dbReference type="NCBI Taxonomy" id="225359"/>
    <lineage>
        <taxon>Eukaryota</taxon>
        <taxon>Fungi</taxon>
        <taxon>Dikarya</taxon>
        <taxon>Ascomycota</taxon>
        <taxon>Pezizomycotina</taxon>
        <taxon>Leotiomycetes</taxon>
        <taxon>Erysiphales</taxon>
        <taxon>Erysiphaceae</taxon>
        <taxon>Erysiphe</taxon>
    </lineage>
</organism>
<gene>
    <name evidence="2" type="ORF">EPUL_000537</name>
</gene>
<name>A0A2S4Q133_9PEZI</name>